<comment type="pathway">
    <text evidence="10">Lipid metabolism; phospholipid metabolism.</text>
</comment>
<keyword evidence="6 10" id="KW-0594">Phospholipid biosynthesis</keyword>
<protein>
    <recommendedName>
        <fullName evidence="8 10">Phosphate acyltransferase</fullName>
        <ecNumber evidence="8 10">2.3.1.274</ecNumber>
    </recommendedName>
    <alternativeName>
        <fullName evidence="10">Acyl-ACP phosphotransacylase</fullName>
    </alternativeName>
    <alternativeName>
        <fullName evidence="10">Acyl-[acyl-carrier-protein]--phosphate acyltransferase</fullName>
    </alternativeName>
    <alternativeName>
        <fullName evidence="10">Phosphate-acyl-ACP acyltransferase</fullName>
    </alternativeName>
</protein>
<evidence type="ECO:0000256" key="6">
    <source>
        <dbReference type="ARBA" id="ARBA00023209"/>
    </source>
</evidence>
<sequence>MIVAVDGMGGDFAPVAVVDGCVQAVKESDIHIIITGAEELIKKELSKYEYPKDRISIIHAEEVISTNEPPVMAVRRKKDSSLVKALQLVKEGKADAVISAGSTGALMTGATLIIGRIKGIDRVALAPIMPGKNGAFMVIDAGANVDCKPQYLIQFALMGKIYFENVLGVKNPTVGLVNIGAEEEKGNELTKNAYKLLTETNCNFVGNVEPREVSNGDVKVLVCDGFVGNTILKMYEGVALNVFNMLKEEIMKSFTSKIGAILLKPVFKSLKKKFDYSEYGGSAFLGAKGICIKAHGSSDSKAIKNAIKQAENCYDNKIIDKIKKELEDMEEEP</sequence>
<comment type="catalytic activity">
    <reaction evidence="1 10">
        <text>a fatty acyl-[ACP] + phosphate = an acyl phosphate + holo-[ACP]</text>
        <dbReference type="Rhea" id="RHEA:42292"/>
        <dbReference type="Rhea" id="RHEA-COMP:9685"/>
        <dbReference type="Rhea" id="RHEA-COMP:14125"/>
        <dbReference type="ChEBI" id="CHEBI:43474"/>
        <dbReference type="ChEBI" id="CHEBI:59918"/>
        <dbReference type="ChEBI" id="CHEBI:64479"/>
        <dbReference type="ChEBI" id="CHEBI:138651"/>
        <dbReference type="EC" id="2.3.1.274"/>
    </reaction>
</comment>
<evidence type="ECO:0000256" key="7">
    <source>
        <dbReference type="ARBA" id="ARBA00023264"/>
    </source>
</evidence>
<accession>A0ABU4JSX4</accession>
<proteinExistence type="inferred from homology"/>
<comment type="subunit">
    <text evidence="9 10">Homodimer. Probably interacts with PlsY.</text>
</comment>
<dbReference type="InterPro" id="IPR012281">
    <property type="entry name" value="Phospholipid_synth_PlsX-like"/>
</dbReference>
<dbReference type="EMBL" id="JARUJP010000007">
    <property type="protein sequence ID" value="MDW8801059.1"/>
    <property type="molecule type" value="Genomic_DNA"/>
</dbReference>
<evidence type="ECO:0000313" key="11">
    <source>
        <dbReference type="EMBL" id="MDW8801059.1"/>
    </source>
</evidence>
<name>A0ABU4JSX4_9CLOT</name>
<comment type="caution">
    <text evidence="11">The sequence shown here is derived from an EMBL/GenBank/DDBJ whole genome shotgun (WGS) entry which is preliminary data.</text>
</comment>
<evidence type="ECO:0000256" key="1">
    <source>
        <dbReference type="ARBA" id="ARBA00001232"/>
    </source>
</evidence>
<evidence type="ECO:0000256" key="3">
    <source>
        <dbReference type="ARBA" id="ARBA00022516"/>
    </source>
</evidence>
<evidence type="ECO:0000256" key="5">
    <source>
        <dbReference type="ARBA" id="ARBA00023098"/>
    </source>
</evidence>
<gene>
    <name evidence="10 11" type="primary">plsX</name>
    <name evidence="11" type="ORF">P8V03_07805</name>
</gene>
<keyword evidence="7 10" id="KW-1208">Phospholipid metabolism</keyword>
<organism evidence="11 12">
    <name type="scientific">Clostridium tanneri</name>
    <dbReference type="NCBI Taxonomy" id="3037988"/>
    <lineage>
        <taxon>Bacteria</taxon>
        <taxon>Bacillati</taxon>
        <taxon>Bacillota</taxon>
        <taxon>Clostridia</taxon>
        <taxon>Eubacteriales</taxon>
        <taxon>Clostridiaceae</taxon>
        <taxon>Clostridium</taxon>
    </lineage>
</organism>
<evidence type="ECO:0000313" key="12">
    <source>
        <dbReference type="Proteomes" id="UP001281656"/>
    </source>
</evidence>
<keyword evidence="4 10" id="KW-0808">Transferase</keyword>
<dbReference type="Pfam" id="PF02504">
    <property type="entry name" value="FA_synthesis"/>
    <property type="match status" value="1"/>
</dbReference>
<dbReference type="InterPro" id="IPR003664">
    <property type="entry name" value="FA_synthesis"/>
</dbReference>
<dbReference type="SUPFAM" id="SSF53659">
    <property type="entry name" value="Isocitrate/Isopropylmalate dehydrogenase-like"/>
    <property type="match status" value="1"/>
</dbReference>
<dbReference type="Gene3D" id="3.40.718.10">
    <property type="entry name" value="Isopropylmalate Dehydrogenase"/>
    <property type="match status" value="1"/>
</dbReference>
<keyword evidence="12" id="KW-1185">Reference proteome</keyword>
<evidence type="ECO:0000256" key="9">
    <source>
        <dbReference type="ARBA" id="ARBA00046608"/>
    </source>
</evidence>
<evidence type="ECO:0000256" key="4">
    <source>
        <dbReference type="ARBA" id="ARBA00022679"/>
    </source>
</evidence>
<keyword evidence="3 10" id="KW-0444">Lipid biosynthesis</keyword>
<dbReference type="PANTHER" id="PTHR30100">
    <property type="entry name" value="FATTY ACID/PHOSPHOLIPID SYNTHESIS PROTEIN PLSX"/>
    <property type="match status" value="1"/>
</dbReference>
<evidence type="ECO:0000256" key="10">
    <source>
        <dbReference type="HAMAP-Rule" id="MF_00019"/>
    </source>
</evidence>
<comment type="function">
    <text evidence="10">Catalyzes the reversible formation of acyl-phosphate (acyl-PO(4)) from acyl-[acyl-carrier-protein] (acyl-ACP). This enzyme utilizes acyl-ACP as fatty acyl donor, but not acyl-CoA.</text>
</comment>
<keyword evidence="5 10" id="KW-0443">Lipid metabolism</keyword>
<reference evidence="11 12" key="1">
    <citation type="submission" date="2023-04" db="EMBL/GenBank/DDBJ databases">
        <title>Clostridium tannerae sp. nov., isolated from the fecal material of an alpaca.</title>
        <authorList>
            <person name="Miller S."/>
            <person name="Hendry M."/>
            <person name="King J."/>
            <person name="Sankaranarayanan K."/>
            <person name="Lawson P.A."/>
        </authorList>
    </citation>
    <scope>NUCLEOTIDE SEQUENCE [LARGE SCALE GENOMIC DNA]</scope>
    <source>
        <strain evidence="11 12">A1-XYC3</strain>
    </source>
</reference>
<dbReference type="PANTHER" id="PTHR30100:SF1">
    <property type="entry name" value="PHOSPHATE ACYLTRANSFERASE"/>
    <property type="match status" value="1"/>
</dbReference>
<keyword evidence="11" id="KW-0012">Acyltransferase</keyword>
<keyword evidence="2 10" id="KW-0963">Cytoplasm</keyword>
<dbReference type="GO" id="GO:0043811">
    <property type="term" value="F:phosphate:acyl-[acyl carrier protein] acyltransferase activity"/>
    <property type="evidence" value="ECO:0007669"/>
    <property type="project" value="UniProtKB-EC"/>
</dbReference>
<dbReference type="HAMAP" id="MF_00019">
    <property type="entry name" value="PlsX"/>
    <property type="match status" value="1"/>
</dbReference>
<dbReference type="PIRSF" id="PIRSF002465">
    <property type="entry name" value="Phsphlp_syn_PlsX"/>
    <property type="match status" value="1"/>
</dbReference>
<dbReference type="EC" id="2.3.1.274" evidence="8 10"/>
<dbReference type="RefSeq" id="WP_318797762.1">
    <property type="nucleotide sequence ID" value="NZ_JARUJP010000007.1"/>
</dbReference>
<dbReference type="Proteomes" id="UP001281656">
    <property type="component" value="Unassembled WGS sequence"/>
</dbReference>
<evidence type="ECO:0000256" key="2">
    <source>
        <dbReference type="ARBA" id="ARBA00022490"/>
    </source>
</evidence>
<comment type="subcellular location">
    <subcellularLocation>
        <location evidence="10">Cytoplasm</location>
    </subcellularLocation>
    <text evidence="10">Associated with the membrane possibly through PlsY.</text>
</comment>
<evidence type="ECO:0000256" key="8">
    <source>
        <dbReference type="ARBA" id="ARBA00024069"/>
    </source>
</evidence>
<dbReference type="NCBIfam" id="TIGR00182">
    <property type="entry name" value="plsX"/>
    <property type="match status" value="1"/>
</dbReference>
<comment type="similarity">
    <text evidence="10">Belongs to the PlsX family.</text>
</comment>